<feature type="region of interest" description="Disordered" evidence="1">
    <location>
        <begin position="91"/>
        <end position="131"/>
    </location>
</feature>
<dbReference type="Proteomes" id="UP000315440">
    <property type="component" value="Unassembled WGS sequence"/>
</dbReference>
<comment type="caution">
    <text evidence="2">The sequence shown here is derived from an EMBL/GenBank/DDBJ whole genome shotgun (WGS) entry which is preliminary data.</text>
</comment>
<accession>A0A5C5ZTT4</accession>
<dbReference type="AlphaFoldDB" id="A0A5C5ZTT4"/>
<proteinExistence type="predicted"/>
<evidence type="ECO:0000313" key="3">
    <source>
        <dbReference type="Proteomes" id="UP000315440"/>
    </source>
</evidence>
<organism evidence="2 3">
    <name type="scientific">Pseudobythopirellula maris</name>
    <dbReference type="NCBI Taxonomy" id="2527991"/>
    <lineage>
        <taxon>Bacteria</taxon>
        <taxon>Pseudomonadati</taxon>
        <taxon>Planctomycetota</taxon>
        <taxon>Planctomycetia</taxon>
        <taxon>Pirellulales</taxon>
        <taxon>Lacipirellulaceae</taxon>
        <taxon>Pseudobythopirellula</taxon>
    </lineage>
</organism>
<evidence type="ECO:0008006" key="4">
    <source>
        <dbReference type="Google" id="ProtNLM"/>
    </source>
</evidence>
<reference evidence="2 3" key="1">
    <citation type="submission" date="2019-02" db="EMBL/GenBank/DDBJ databases">
        <title>Deep-cultivation of Planctomycetes and their phenomic and genomic characterization uncovers novel biology.</title>
        <authorList>
            <person name="Wiegand S."/>
            <person name="Jogler M."/>
            <person name="Boedeker C."/>
            <person name="Pinto D."/>
            <person name="Vollmers J."/>
            <person name="Rivas-Marin E."/>
            <person name="Kohn T."/>
            <person name="Peeters S.H."/>
            <person name="Heuer A."/>
            <person name="Rast P."/>
            <person name="Oberbeckmann S."/>
            <person name="Bunk B."/>
            <person name="Jeske O."/>
            <person name="Meyerdierks A."/>
            <person name="Storesund J.E."/>
            <person name="Kallscheuer N."/>
            <person name="Luecker S."/>
            <person name="Lage O.M."/>
            <person name="Pohl T."/>
            <person name="Merkel B.J."/>
            <person name="Hornburger P."/>
            <person name="Mueller R.-W."/>
            <person name="Bruemmer F."/>
            <person name="Labrenz M."/>
            <person name="Spormann A.M."/>
            <person name="Op Den Camp H."/>
            <person name="Overmann J."/>
            <person name="Amann R."/>
            <person name="Jetten M.S.M."/>
            <person name="Mascher T."/>
            <person name="Medema M.H."/>
            <person name="Devos D.P."/>
            <person name="Kaster A.-K."/>
            <person name="Ovreas L."/>
            <person name="Rohde M."/>
            <person name="Galperin M.Y."/>
            <person name="Jogler C."/>
        </authorList>
    </citation>
    <scope>NUCLEOTIDE SEQUENCE [LARGE SCALE GENOMIC DNA]</scope>
    <source>
        <strain evidence="2 3">Mal64</strain>
    </source>
</reference>
<evidence type="ECO:0000256" key="1">
    <source>
        <dbReference type="SAM" id="MobiDB-lite"/>
    </source>
</evidence>
<gene>
    <name evidence="2" type="ORF">Mal64_10550</name>
</gene>
<feature type="compositionally biased region" description="Basic and acidic residues" evidence="1">
    <location>
        <begin position="99"/>
        <end position="120"/>
    </location>
</feature>
<protein>
    <recommendedName>
        <fullName evidence="4">Bacterial CdiA-CT RNAse A domain-containing protein</fullName>
    </recommendedName>
</protein>
<dbReference type="EMBL" id="SJPQ01000001">
    <property type="protein sequence ID" value="TWT90660.1"/>
    <property type="molecule type" value="Genomic_DNA"/>
</dbReference>
<name>A0A5C5ZTT4_9BACT</name>
<keyword evidence="3" id="KW-1185">Reference proteome</keyword>
<sequence length="270" mass="29407">MLKHPSPGQKSIPPIHPPFSSLFRPFLVQPMSREAQQLARLVQSLLRRSGKKGGLPLRWVVALCVLALGYVLLRPTLERSLGVSLPSIVGEAPEFDAPTDDRRSDDRRSGDRRPGDDRSTGESSEAGSVFSASPDELADLAGIFSDEGRGVFESPAGLRYTRGSAHGHRLQHVMAHARDDPQRPGQHGVFASDDPAAVFGLIDEAYELALTGERTENQQEGPRTTYTVDMNRRIGSIGGQSGGRRNHPAARHLRLVVQGDRLITAYPVTP</sequence>
<evidence type="ECO:0000313" key="2">
    <source>
        <dbReference type="EMBL" id="TWT90660.1"/>
    </source>
</evidence>